<keyword evidence="5" id="KW-0325">Glycoprotein</keyword>
<dbReference type="InterPro" id="IPR000152">
    <property type="entry name" value="EGF-type_Asp/Asn_hydroxyl_site"/>
</dbReference>
<dbReference type="InterPro" id="IPR051022">
    <property type="entry name" value="Notch_Cell-Fate_Det"/>
</dbReference>
<dbReference type="SUPFAM" id="SSF57196">
    <property type="entry name" value="EGF/Laminin"/>
    <property type="match status" value="3"/>
</dbReference>
<evidence type="ECO:0000313" key="8">
    <source>
        <dbReference type="Ensembl" id="ENSAOWP00000004343.1"/>
    </source>
</evidence>
<feature type="domain" description="EGF-like" evidence="7">
    <location>
        <begin position="66"/>
        <end position="105"/>
    </location>
</feature>
<feature type="domain" description="EGF-like" evidence="7">
    <location>
        <begin position="185"/>
        <end position="221"/>
    </location>
</feature>
<dbReference type="SMART" id="SM00181">
    <property type="entry name" value="EGF"/>
    <property type="match status" value="7"/>
</dbReference>
<dbReference type="FunFam" id="2.10.25.10:FF:000100">
    <property type="entry name" value="neurogenic locus notch homolog protein 3"/>
    <property type="match status" value="1"/>
</dbReference>
<dbReference type="PANTHER" id="PTHR24049:SF22">
    <property type="entry name" value="DROSOPHILA CRUMBS HOMOLOG"/>
    <property type="match status" value="1"/>
</dbReference>
<keyword evidence="1 6" id="KW-0245">EGF-like domain</keyword>
<dbReference type="Ensembl" id="ENSAOWT00000004972.1">
    <property type="protein sequence ID" value="ENSAOWP00000004343.1"/>
    <property type="gene ID" value="ENSAOWG00000003037.1"/>
</dbReference>
<evidence type="ECO:0000313" key="9">
    <source>
        <dbReference type="Proteomes" id="UP000694424"/>
    </source>
</evidence>
<feature type="domain" description="EGF-like" evidence="7">
    <location>
        <begin position="26"/>
        <end position="64"/>
    </location>
</feature>
<dbReference type="PANTHER" id="PTHR24049">
    <property type="entry name" value="CRUMBS FAMILY MEMBER"/>
    <property type="match status" value="1"/>
</dbReference>
<dbReference type="AlphaFoldDB" id="A0A8B9P094"/>
<dbReference type="Gene3D" id="2.10.25.10">
    <property type="entry name" value="Laminin"/>
    <property type="match status" value="6"/>
</dbReference>
<dbReference type="InterPro" id="IPR000742">
    <property type="entry name" value="EGF"/>
</dbReference>
<dbReference type="PROSITE" id="PS50026">
    <property type="entry name" value="EGF_3"/>
    <property type="match status" value="6"/>
</dbReference>
<dbReference type="GO" id="GO:0005509">
    <property type="term" value="F:calcium ion binding"/>
    <property type="evidence" value="ECO:0007669"/>
    <property type="project" value="InterPro"/>
</dbReference>
<evidence type="ECO:0000256" key="1">
    <source>
        <dbReference type="ARBA" id="ARBA00022536"/>
    </source>
</evidence>
<feature type="domain" description="EGF-like" evidence="7">
    <location>
        <begin position="147"/>
        <end position="183"/>
    </location>
</feature>
<feature type="disulfide bond" evidence="6">
    <location>
        <begin position="95"/>
        <end position="104"/>
    </location>
</feature>
<dbReference type="PROSITE" id="PS01187">
    <property type="entry name" value="EGF_CA"/>
    <property type="match status" value="2"/>
</dbReference>
<keyword evidence="3" id="KW-0677">Repeat</keyword>
<dbReference type="FunFam" id="2.10.25.10:FF:000039">
    <property type="entry name" value="Crumbs cell polarity complex component 1"/>
    <property type="match status" value="1"/>
</dbReference>
<organism evidence="8 9">
    <name type="scientific">Apteryx owenii</name>
    <name type="common">Little spotted kiwi</name>
    <dbReference type="NCBI Taxonomy" id="8824"/>
    <lineage>
        <taxon>Eukaryota</taxon>
        <taxon>Metazoa</taxon>
        <taxon>Chordata</taxon>
        <taxon>Craniata</taxon>
        <taxon>Vertebrata</taxon>
        <taxon>Euteleostomi</taxon>
        <taxon>Archelosauria</taxon>
        <taxon>Archosauria</taxon>
        <taxon>Dinosauria</taxon>
        <taxon>Saurischia</taxon>
        <taxon>Theropoda</taxon>
        <taxon>Coelurosauria</taxon>
        <taxon>Aves</taxon>
        <taxon>Palaeognathae</taxon>
        <taxon>Apterygiformes</taxon>
        <taxon>Apterygidae</taxon>
        <taxon>Apteryx</taxon>
    </lineage>
</organism>
<evidence type="ECO:0000256" key="6">
    <source>
        <dbReference type="PROSITE-ProRule" id="PRU00076"/>
    </source>
</evidence>
<dbReference type="InterPro" id="IPR018097">
    <property type="entry name" value="EGF_Ca-bd_CS"/>
</dbReference>
<feature type="disulfide bond" evidence="6">
    <location>
        <begin position="247"/>
        <end position="256"/>
    </location>
</feature>
<evidence type="ECO:0000256" key="2">
    <source>
        <dbReference type="ARBA" id="ARBA00022729"/>
    </source>
</evidence>
<dbReference type="Proteomes" id="UP000694424">
    <property type="component" value="Unplaced"/>
</dbReference>
<proteinExistence type="predicted"/>
<feature type="disulfide bond" evidence="6">
    <location>
        <begin position="135"/>
        <end position="144"/>
    </location>
</feature>
<dbReference type="InterPro" id="IPR009030">
    <property type="entry name" value="Growth_fac_rcpt_cys_sf"/>
</dbReference>
<feature type="domain" description="EGF-like" evidence="7">
    <location>
        <begin position="107"/>
        <end position="145"/>
    </location>
</feature>
<dbReference type="GO" id="GO:0007157">
    <property type="term" value="P:heterophilic cell-cell adhesion via plasma membrane cell adhesion molecules"/>
    <property type="evidence" value="ECO:0007669"/>
    <property type="project" value="TreeGrafter"/>
</dbReference>
<feature type="disulfide bond" evidence="6">
    <location>
        <begin position="54"/>
        <end position="63"/>
    </location>
</feature>
<feature type="domain" description="EGF-like" evidence="7">
    <location>
        <begin position="222"/>
        <end position="257"/>
    </location>
</feature>
<keyword evidence="9" id="KW-1185">Reference proteome</keyword>
<evidence type="ECO:0000256" key="3">
    <source>
        <dbReference type="ARBA" id="ARBA00022737"/>
    </source>
</evidence>
<dbReference type="CDD" id="cd00054">
    <property type="entry name" value="EGF_CA"/>
    <property type="match status" value="5"/>
</dbReference>
<protein>
    <recommendedName>
        <fullName evidence="7">EGF-like domain-containing protein</fullName>
    </recommendedName>
</protein>
<dbReference type="GO" id="GO:0005886">
    <property type="term" value="C:plasma membrane"/>
    <property type="evidence" value="ECO:0007669"/>
    <property type="project" value="TreeGrafter"/>
</dbReference>
<reference evidence="8" key="1">
    <citation type="submission" date="2025-08" db="UniProtKB">
        <authorList>
            <consortium name="Ensembl"/>
        </authorList>
    </citation>
    <scope>IDENTIFICATION</scope>
</reference>
<evidence type="ECO:0000256" key="5">
    <source>
        <dbReference type="ARBA" id="ARBA00023180"/>
    </source>
</evidence>
<accession>A0A8B9P094</accession>
<feature type="disulfide bond" evidence="6">
    <location>
        <begin position="116"/>
        <end position="133"/>
    </location>
</feature>
<dbReference type="FunFam" id="2.10.25.10:FF:000472">
    <property type="entry name" value="Uncharacterized protein, isoform A"/>
    <property type="match status" value="2"/>
</dbReference>
<dbReference type="PROSITE" id="PS00010">
    <property type="entry name" value="ASX_HYDROXYL"/>
    <property type="match status" value="3"/>
</dbReference>
<dbReference type="FunFam" id="2.10.25.10:FF:000143">
    <property type="entry name" value="Protein crumbs 1"/>
    <property type="match status" value="1"/>
</dbReference>
<keyword evidence="4 6" id="KW-1015">Disulfide bond</keyword>
<feature type="disulfide bond" evidence="6">
    <location>
        <begin position="211"/>
        <end position="220"/>
    </location>
</feature>
<name>A0A8B9P094_APTOW</name>
<sequence length="368" mass="39515">MCEKDGNSICSCTCTAGWTGPDCSEDINECDSEPCLNGATCYESVIQGQFVCICPPFYTGDFCHQHFSPCDLPYNPCINNSTCLAQVDGNPLCICKTGFEGTNCEVNTDECASHPCQHQGLCVDGVNHYKFLCNCVPGYYGSLCEMDVNECETLPCLHGGSCINRLGGYQCFCTPGFTGDRCEINIDECISTPCLNNGNCIDDISSYKCHCNRGFIGTKCEINECESVPCINGGSCQDLDNAFVCTCLSGYTGEFCEVDIDVCSEPALNSALCYNGGICVDGPGRIFRCRLNNPRSLCWVSLPPGYIAGSWSTWCPPGLAGPFLQSCFPASQLPACTGAWGYFSPDAGFSISLCCIQVVGKTVIYTVA</sequence>
<keyword evidence="2" id="KW-0732">Signal</keyword>
<comment type="caution">
    <text evidence="6">Lacks conserved residue(s) required for the propagation of feature annotation.</text>
</comment>
<reference evidence="8" key="2">
    <citation type="submission" date="2025-09" db="UniProtKB">
        <authorList>
            <consortium name="Ensembl"/>
        </authorList>
    </citation>
    <scope>IDENTIFICATION</scope>
</reference>
<dbReference type="PROSITE" id="PS00022">
    <property type="entry name" value="EGF_1"/>
    <property type="match status" value="6"/>
</dbReference>
<dbReference type="PRINTS" id="PR00010">
    <property type="entry name" value="EGFBLOOD"/>
</dbReference>
<dbReference type="GO" id="GO:0045197">
    <property type="term" value="P:establishment or maintenance of epithelial cell apical/basal polarity"/>
    <property type="evidence" value="ECO:0007669"/>
    <property type="project" value="TreeGrafter"/>
</dbReference>
<evidence type="ECO:0000259" key="7">
    <source>
        <dbReference type="PROSITE" id="PS50026"/>
    </source>
</evidence>
<dbReference type="Pfam" id="PF00008">
    <property type="entry name" value="EGF"/>
    <property type="match status" value="4"/>
</dbReference>
<dbReference type="GO" id="GO:0032991">
    <property type="term" value="C:protein-containing complex"/>
    <property type="evidence" value="ECO:0007669"/>
    <property type="project" value="TreeGrafter"/>
</dbReference>
<dbReference type="InterPro" id="IPR013032">
    <property type="entry name" value="EGF-like_CS"/>
</dbReference>
<dbReference type="SMART" id="SM00179">
    <property type="entry name" value="EGF_CA"/>
    <property type="match status" value="6"/>
</dbReference>
<evidence type="ECO:0000256" key="4">
    <source>
        <dbReference type="ARBA" id="ARBA00023157"/>
    </source>
</evidence>
<dbReference type="SUPFAM" id="SSF57184">
    <property type="entry name" value="Growth factor receptor domain"/>
    <property type="match status" value="1"/>
</dbReference>
<dbReference type="Pfam" id="PF12661">
    <property type="entry name" value="hEGF"/>
    <property type="match status" value="2"/>
</dbReference>
<dbReference type="InterPro" id="IPR001881">
    <property type="entry name" value="EGF-like_Ca-bd_dom"/>
</dbReference>
<feature type="disulfide bond" evidence="6">
    <location>
        <begin position="35"/>
        <end position="52"/>
    </location>
</feature>
<dbReference type="PROSITE" id="PS01186">
    <property type="entry name" value="EGF_2"/>
    <property type="match status" value="6"/>
</dbReference>
<feature type="disulfide bond" evidence="6">
    <location>
        <begin position="173"/>
        <end position="182"/>
    </location>
</feature>